<dbReference type="PROSITE" id="PS00731">
    <property type="entry name" value="AP_NUCLEASE_F2_3"/>
    <property type="match status" value="1"/>
</dbReference>
<organism evidence="9 10">
    <name type="scientific">Lentilactobacillus raoultii</name>
    <dbReference type="NCBI Taxonomy" id="1987503"/>
    <lineage>
        <taxon>Bacteria</taxon>
        <taxon>Bacillati</taxon>
        <taxon>Bacillota</taxon>
        <taxon>Bacilli</taxon>
        <taxon>Lactobacillales</taxon>
        <taxon>Lactobacillaceae</taxon>
        <taxon>Lentilactobacillus</taxon>
    </lineage>
</organism>
<dbReference type="InterPro" id="IPR001719">
    <property type="entry name" value="AP_endonuc_2"/>
</dbReference>
<dbReference type="NCBIfam" id="TIGR00587">
    <property type="entry name" value="nfo"/>
    <property type="match status" value="1"/>
</dbReference>
<dbReference type="CDD" id="cd00019">
    <property type="entry name" value="AP2Ec"/>
    <property type="match status" value="1"/>
</dbReference>
<dbReference type="PROSITE" id="PS00730">
    <property type="entry name" value="AP_NUCLEASE_F2_2"/>
    <property type="match status" value="1"/>
</dbReference>
<feature type="binding site" evidence="7">
    <location>
        <position position="73"/>
    </location>
    <ligand>
        <name>Zn(2+)</name>
        <dbReference type="ChEBI" id="CHEBI:29105"/>
        <label>1</label>
    </ligand>
</feature>
<accession>A0ABW3PKI1</accession>
<evidence type="ECO:0000259" key="8">
    <source>
        <dbReference type="Pfam" id="PF01261"/>
    </source>
</evidence>
<dbReference type="PANTHER" id="PTHR21445">
    <property type="entry name" value="ENDONUCLEASE IV ENDODEOXYRIBONUCLEASE IV"/>
    <property type="match status" value="1"/>
</dbReference>
<dbReference type="Pfam" id="PF01261">
    <property type="entry name" value="AP_endonuc_2"/>
    <property type="match status" value="1"/>
</dbReference>
<proteinExistence type="inferred from homology"/>
<evidence type="ECO:0000313" key="9">
    <source>
        <dbReference type="EMBL" id="MFD1125917.1"/>
    </source>
</evidence>
<keyword evidence="7" id="KW-0540">Nuclease</keyword>
<reference evidence="10" key="1">
    <citation type="journal article" date="2019" name="Int. J. Syst. Evol. Microbiol.">
        <title>The Global Catalogue of Microorganisms (GCM) 10K type strain sequencing project: providing services to taxonomists for standard genome sequencing and annotation.</title>
        <authorList>
            <consortium name="The Broad Institute Genomics Platform"/>
            <consortium name="The Broad Institute Genome Sequencing Center for Infectious Disease"/>
            <person name="Wu L."/>
            <person name="Ma J."/>
        </authorList>
    </citation>
    <scope>NUCLEOTIDE SEQUENCE [LARGE SCALE GENOMIC DNA]</scope>
    <source>
        <strain evidence="10">CCUG 71848</strain>
    </source>
</reference>
<comment type="function">
    <text evidence="7">Endonuclease IV plays a role in DNA repair. It cleaves phosphodiester bonds at apurinic or apyrimidinic (AP) sites, generating a 3'-hydroxyl group and a 5'-terminal sugar phosphate.</text>
</comment>
<keyword evidence="10" id="KW-1185">Reference proteome</keyword>
<comment type="similarity">
    <text evidence="1 7">Belongs to the AP endonuclease 2 family.</text>
</comment>
<feature type="binding site" evidence="7">
    <location>
        <position position="149"/>
    </location>
    <ligand>
        <name>Zn(2+)</name>
        <dbReference type="ChEBI" id="CHEBI:29105"/>
        <label>2</label>
    </ligand>
</feature>
<feature type="binding site" evidence="7">
    <location>
        <position position="114"/>
    </location>
    <ligand>
        <name>Zn(2+)</name>
        <dbReference type="ChEBI" id="CHEBI:29105"/>
        <label>1</label>
    </ligand>
</feature>
<sequence>MSEQTFLIGSHVSMKGKEMFLGSAKEAAGFNETVFMVYTGAPQNTVRKPIEDLNGEAGQAYMKDHGLKEVVVHAPYIINLGNTLKPQNFAFGIQFLQAEIKRAQAIGAKQIVLHPGAHVGAGPQKAIDQIAKGLNEVIQPDQQVQIALETMAGKGTEVGVTFEQLAEIIDKVTDNDKLSVTFDTCHTNDAGYDVKNDFDGVLNQFDHIIGLDRLKVIHLNDSKNDRGSHKDRHQIIGLGTIGFKTLNYIAHHAQLTSVPKIMETPVLKDPENKRVTYNPHGYEVKMLKAQQFNPHIIEDMKAGKPY</sequence>
<evidence type="ECO:0000256" key="1">
    <source>
        <dbReference type="ARBA" id="ARBA00005340"/>
    </source>
</evidence>
<dbReference type="EC" id="3.1.21.2" evidence="7"/>
<feature type="binding site" evidence="7">
    <location>
        <position position="263"/>
    </location>
    <ligand>
        <name>Zn(2+)</name>
        <dbReference type="ChEBI" id="CHEBI:29105"/>
        <label>2</label>
    </ligand>
</feature>
<name>A0ABW3PKI1_9LACO</name>
<dbReference type="InterPro" id="IPR013022">
    <property type="entry name" value="Xyl_isomerase-like_TIM-brl"/>
</dbReference>
<evidence type="ECO:0000256" key="2">
    <source>
        <dbReference type="ARBA" id="ARBA00022723"/>
    </source>
</evidence>
<dbReference type="NCBIfam" id="NF002196">
    <property type="entry name" value="PRK01060.1-1"/>
    <property type="match status" value="1"/>
</dbReference>
<dbReference type="RefSeq" id="WP_121977415.1">
    <property type="nucleotide sequence ID" value="NZ_JBHTLH010000040.1"/>
</dbReference>
<dbReference type="HAMAP" id="MF_00152">
    <property type="entry name" value="Nfo"/>
    <property type="match status" value="1"/>
</dbReference>
<feature type="domain" description="Xylose isomerase-like TIM barrel" evidence="8">
    <location>
        <begin position="33"/>
        <end position="268"/>
    </location>
</feature>
<comment type="catalytic activity">
    <reaction evidence="7">
        <text>Endonucleolytic cleavage to 5'-phosphooligonucleotide end-products.</text>
        <dbReference type="EC" id="3.1.21.2"/>
    </reaction>
</comment>
<dbReference type="PROSITE" id="PS00729">
    <property type="entry name" value="AP_NUCLEASE_F2_1"/>
    <property type="match status" value="1"/>
</dbReference>
<dbReference type="EMBL" id="JBHTLH010000040">
    <property type="protein sequence ID" value="MFD1125917.1"/>
    <property type="molecule type" value="Genomic_DNA"/>
</dbReference>
<feature type="binding site" evidence="7">
    <location>
        <position position="233"/>
    </location>
    <ligand>
        <name>Zn(2+)</name>
        <dbReference type="ChEBI" id="CHEBI:29105"/>
        <label>3</label>
    </ligand>
</feature>
<feature type="binding site" evidence="7">
    <location>
        <position position="149"/>
    </location>
    <ligand>
        <name>Zn(2+)</name>
        <dbReference type="ChEBI" id="CHEBI:29105"/>
        <label>1</label>
    </ligand>
</feature>
<keyword evidence="3 7" id="KW-0227">DNA damage</keyword>
<dbReference type="InterPro" id="IPR036237">
    <property type="entry name" value="Xyl_isomerase-like_sf"/>
</dbReference>
<keyword evidence="2 7" id="KW-0479">Metal-binding</keyword>
<evidence type="ECO:0000256" key="3">
    <source>
        <dbReference type="ARBA" id="ARBA00022763"/>
    </source>
</evidence>
<dbReference type="GO" id="GO:0008833">
    <property type="term" value="F:deoxyribonuclease IV (phage-T4-induced) activity"/>
    <property type="evidence" value="ECO:0007669"/>
    <property type="project" value="UniProtKB-EC"/>
</dbReference>
<keyword evidence="4 7" id="KW-0378">Hydrolase</keyword>
<gene>
    <name evidence="7" type="primary">nfo</name>
    <name evidence="9" type="ORF">ACFQ22_11205</name>
</gene>
<dbReference type="SMART" id="SM00518">
    <property type="entry name" value="AP2Ec"/>
    <property type="match status" value="1"/>
</dbReference>
<dbReference type="Proteomes" id="UP001597156">
    <property type="component" value="Unassembled WGS sequence"/>
</dbReference>
<feature type="binding site" evidence="7">
    <location>
        <position position="183"/>
    </location>
    <ligand>
        <name>Zn(2+)</name>
        <dbReference type="ChEBI" id="CHEBI:29105"/>
        <label>2</label>
    </ligand>
</feature>
<dbReference type="SUPFAM" id="SSF51658">
    <property type="entry name" value="Xylose isomerase-like"/>
    <property type="match status" value="1"/>
</dbReference>
<evidence type="ECO:0000256" key="5">
    <source>
        <dbReference type="ARBA" id="ARBA00022833"/>
    </source>
</evidence>
<feature type="binding site" evidence="7">
    <location>
        <position position="218"/>
    </location>
    <ligand>
        <name>Zn(2+)</name>
        <dbReference type="ChEBI" id="CHEBI:29105"/>
        <label>2</label>
    </ligand>
</feature>
<keyword evidence="6 7" id="KW-0234">DNA repair</keyword>
<dbReference type="PROSITE" id="PS51432">
    <property type="entry name" value="AP_NUCLEASE_F2_4"/>
    <property type="match status" value="1"/>
</dbReference>
<dbReference type="InterPro" id="IPR018246">
    <property type="entry name" value="AP_endonuc_F2_Zn_BS"/>
</dbReference>
<keyword evidence="7" id="KW-0255">Endonuclease</keyword>
<comment type="cofactor">
    <cofactor evidence="7">
        <name>Zn(2+)</name>
        <dbReference type="ChEBI" id="CHEBI:29105"/>
    </cofactor>
    <text evidence="7">Binds 3 Zn(2+) ions.</text>
</comment>
<evidence type="ECO:0000256" key="4">
    <source>
        <dbReference type="ARBA" id="ARBA00022801"/>
    </source>
</evidence>
<dbReference type="Gene3D" id="3.20.20.150">
    <property type="entry name" value="Divalent-metal-dependent TIM barrel enzymes"/>
    <property type="match status" value="1"/>
</dbReference>
<comment type="caution">
    <text evidence="9">The sequence shown here is derived from an EMBL/GenBank/DDBJ whole genome shotgun (WGS) entry which is preliminary data.</text>
</comment>
<keyword evidence="5 7" id="KW-0862">Zinc</keyword>
<feature type="binding site" evidence="7">
    <location>
        <position position="186"/>
    </location>
    <ligand>
        <name>Zn(2+)</name>
        <dbReference type="ChEBI" id="CHEBI:29105"/>
        <label>3</label>
    </ligand>
</feature>
<evidence type="ECO:0000256" key="6">
    <source>
        <dbReference type="ARBA" id="ARBA00023204"/>
    </source>
</evidence>
<evidence type="ECO:0000313" key="10">
    <source>
        <dbReference type="Proteomes" id="UP001597156"/>
    </source>
</evidence>
<feature type="binding site" evidence="7">
    <location>
        <position position="231"/>
    </location>
    <ligand>
        <name>Zn(2+)</name>
        <dbReference type="ChEBI" id="CHEBI:29105"/>
        <label>3</label>
    </ligand>
</feature>
<protein>
    <recommendedName>
        <fullName evidence="7">Probable endonuclease 4</fullName>
        <ecNumber evidence="7">3.1.21.2</ecNumber>
    </recommendedName>
    <alternativeName>
        <fullName evidence="7">Endodeoxyribonuclease IV</fullName>
    </alternativeName>
    <alternativeName>
        <fullName evidence="7">Endonuclease IV</fullName>
    </alternativeName>
</protein>
<evidence type="ECO:0000256" key="7">
    <source>
        <dbReference type="HAMAP-Rule" id="MF_00152"/>
    </source>
</evidence>
<dbReference type="PANTHER" id="PTHR21445:SF0">
    <property type="entry name" value="APURINIC-APYRIMIDINIC ENDONUCLEASE"/>
    <property type="match status" value="1"/>
</dbReference>